<protein>
    <submittedName>
        <fullName evidence="2">Uncharacterized protein</fullName>
    </submittedName>
</protein>
<evidence type="ECO:0000313" key="2">
    <source>
        <dbReference type="EMBL" id="KAF7996074.1"/>
    </source>
</evidence>
<gene>
    <name evidence="2" type="ORF">HCN44_009910</name>
</gene>
<dbReference type="OrthoDB" id="10057795at2759"/>
<evidence type="ECO:0000256" key="1">
    <source>
        <dbReference type="SAM" id="Coils"/>
    </source>
</evidence>
<dbReference type="AlphaFoldDB" id="A0A835CTK3"/>
<dbReference type="EMBL" id="JACMRX010000002">
    <property type="protein sequence ID" value="KAF7996074.1"/>
    <property type="molecule type" value="Genomic_DNA"/>
</dbReference>
<name>A0A835CTK3_APHGI</name>
<accession>A0A835CTK3</accession>
<proteinExistence type="predicted"/>
<keyword evidence="3" id="KW-1185">Reference proteome</keyword>
<reference evidence="2 3" key="1">
    <citation type="submission" date="2020-08" db="EMBL/GenBank/DDBJ databases">
        <title>Aphidius gifuensis genome sequencing and assembly.</title>
        <authorList>
            <person name="Du Z."/>
        </authorList>
    </citation>
    <scope>NUCLEOTIDE SEQUENCE [LARGE SCALE GENOMIC DNA]</scope>
    <source>
        <strain evidence="2">YNYX2018</strain>
        <tissue evidence="2">Adults</tissue>
    </source>
</reference>
<comment type="caution">
    <text evidence="2">The sequence shown here is derived from an EMBL/GenBank/DDBJ whole genome shotgun (WGS) entry which is preliminary data.</text>
</comment>
<evidence type="ECO:0000313" key="3">
    <source>
        <dbReference type="Proteomes" id="UP000639338"/>
    </source>
</evidence>
<keyword evidence="1" id="KW-0175">Coiled coil</keyword>
<dbReference type="SUPFAM" id="SSF46966">
    <property type="entry name" value="Spectrin repeat"/>
    <property type="match status" value="1"/>
</dbReference>
<organism evidence="2 3">
    <name type="scientific">Aphidius gifuensis</name>
    <name type="common">Parasitoid wasp</name>
    <dbReference type="NCBI Taxonomy" id="684658"/>
    <lineage>
        <taxon>Eukaryota</taxon>
        <taxon>Metazoa</taxon>
        <taxon>Ecdysozoa</taxon>
        <taxon>Arthropoda</taxon>
        <taxon>Hexapoda</taxon>
        <taxon>Insecta</taxon>
        <taxon>Pterygota</taxon>
        <taxon>Neoptera</taxon>
        <taxon>Endopterygota</taxon>
        <taxon>Hymenoptera</taxon>
        <taxon>Apocrita</taxon>
        <taxon>Ichneumonoidea</taxon>
        <taxon>Braconidae</taxon>
        <taxon>Aphidiinae</taxon>
        <taxon>Aphidius</taxon>
    </lineage>
</organism>
<sequence length="74" mass="8535">MPDVETTECKLEQINSTTNDISNTKSRIENLQILTNQLLENSEPEFSIILNDKLENIFLKQHEIKDCVTNSKNI</sequence>
<dbReference type="Proteomes" id="UP000639338">
    <property type="component" value="Unassembled WGS sequence"/>
</dbReference>
<feature type="coiled-coil region" evidence="1">
    <location>
        <begin position="14"/>
        <end position="41"/>
    </location>
</feature>